<gene>
    <name evidence="2" type="ORF">R2Q92_11915</name>
</gene>
<dbReference type="RefSeq" id="WP_194425291.1">
    <property type="nucleotide sequence ID" value="NZ_BAAAPT010000002.1"/>
</dbReference>
<evidence type="ECO:0000259" key="1">
    <source>
        <dbReference type="Pfam" id="PF06445"/>
    </source>
</evidence>
<comment type="caution">
    <text evidence="2">The sequence shown here is derived from an EMBL/GenBank/DDBJ whole genome shotgun (WGS) entry which is preliminary data.</text>
</comment>
<dbReference type="InterPro" id="IPR029442">
    <property type="entry name" value="GyrI-like"/>
</dbReference>
<accession>A0ABU5N915</accession>
<name>A0ABU5N915_9MICO</name>
<dbReference type="Pfam" id="PF06445">
    <property type="entry name" value="GyrI-like"/>
    <property type="match status" value="1"/>
</dbReference>
<protein>
    <submittedName>
        <fullName evidence="2">GyrI-like domain-containing protein</fullName>
    </submittedName>
</protein>
<keyword evidence="3" id="KW-1185">Reference proteome</keyword>
<evidence type="ECO:0000313" key="2">
    <source>
        <dbReference type="EMBL" id="MDZ8162540.1"/>
    </source>
</evidence>
<dbReference type="Proteomes" id="UP001291912">
    <property type="component" value="Unassembled WGS sequence"/>
</dbReference>
<proteinExistence type="predicted"/>
<evidence type="ECO:0000313" key="3">
    <source>
        <dbReference type="Proteomes" id="UP001291912"/>
    </source>
</evidence>
<sequence length="206" mass="23062">MKVDLKRELSGYAARRDVFDDVVLPPRRYAVIDGSGDPNTSADYRDALATLFPFSFAVKFASKRGLGRDYVVGPLEALWWADDFTAFTSARDPSAWSWRAMMVVPDWIRDDQLDLATTAALEKDAPAIDRLRIDTLDEGRCIQTLHVGPYDDEGPVLAHLHDHVIPGKGLRMRGHHHEIYLSDPRRAAPEKLRTILRQPVTDAAGG</sequence>
<reference evidence="2 3" key="1">
    <citation type="submission" date="2023-10" db="EMBL/GenBank/DDBJ databases">
        <title>Microbacterium xanthum sp. nov., isolated from seaweed.</title>
        <authorList>
            <person name="Lee S.D."/>
        </authorList>
    </citation>
    <scope>NUCLEOTIDE SEQUENCE [LARGE SCALE GENOMIC DNA]</scope>
    <source>
        <strain evidence="2 3">KCTC 19124</strain>
    </source>
</reference>
<organism evidence="2 3">
    <name type="scientific">Microbacterium aquimaris</name>
    <dbReference type="NCBI Taxonomy" id="459816"/>
    <lineage>
        <taxon>Bacteria</taxon>
        <taxon>Bacillati</taxon>
        <taxon>Actinomycetota</taxon>
        <taxon>Actinomycetes</taxon>
        <taxon>Micrococcales</taxon>
        <taxon>Microbacteriaceae</taxon>
        <taxon>Microbacterium</taxon>
    </lineage>
</organism>
<feature type="domain" description="GyrI-like small molecule binding" evidence="1">
    <location>
        <begin position="112"/>
        <end position="196"/>
    </location>
</feature>
<dbReference type="SUPFAM" id="SSF55136">
    <property type="entry name" value="Probable bacterial effector-binding domain"/>
    <property type="match status" value="1"/>
</dbReference>
<dbReference type="EMBL" id="JAWJYN010000002">
    <property type="protein sequence ID" value="MDZ8162540.1"/>
    <property type="molecule type" value="Genomic_DNA"/>
</dbReference>
<dbReference type="Gene3D" id="3.20.80.10">
    <property type="entry name" value="Regulatory factor, effector binding domain"/>
    <property type="match status" value="1"/>
</dbReference>
<dbReference type="InterPro" id="IPR011256">
    <property type="entry name" value="Reg_factor_effector_dom_sf"/>
</dbReference>